<protein>
    <submittedName>
        <fullName evidence="1">Uncharacterized protein</fullName>
    </submittedName>
</protein>
<sequence>MTSHSTSSLTDGQRGGRYALHQSSNWDYRRKKLVGLNLVSDNVLGEKEFDGNVKDRNESEDDEEEENVVAVEDVIVIRLVAE</sequence>
<dbReference type="Proteomes" id="UP001055811">
    <property type="component" value="Linkage Group LG02"/>
</dbReference>
<accession>A0ACB9G7W0</accession>
<evidence type="ECO:0000313" key="2">
    <source>
        <dbReference type="Proteomes" id="UP001055811"/>
    </source>
</evidence>
<evidence type="ECO:0000313" key="1">
    <source>
        <dbReference type="EMBL" id="KAI3779301.1"/>
    </source>
</evidence>
<proteinExistence type="predicted"/>
<reference evidence="2" key="1">
    <citation type="journal article" date="2022" name="Mol. Ecol. Resour.">
        <title>The genomes of chicory, endive, great burdock and yacon provide insights into Asteraceae palaeo-polyploidization history and plant inulin production.</title>
        <authorList>
            <person name="Fan W."/>
            <person name="Wang S."/>
            <person name="Wang H."/>
            <person name="Wang A."/>
            <person name="Jiang F."/>
            <person name="Liu H."/>
            <person name="Zhao H."/>
            <person name="Xu D."/>
            <person name="Zhang Y."/>
        </authorList>
    </citation>
    <scope>NUCLEOTIDE SEQUENCE [LARGE SCALE GENOMIC DNA]</scope>
    <source>
        <strain evidence="2">cv. Punajuju</strain>
    </source>
</reference>
<gene>
    <name evidence="1" type="ORF">L2E82_08969</name>
</gene>
<comment type="caution">
    <text evidence="1">The sequence shown here is derived from an EMBL/GenBank/DDBJ whole genome shotgun (WGS) entry which is preliminary data.</text>
</comment>
<organism evidence="1 2">
    <name type="scientific">Cichorium intybus</name>
    <name type="common">Chicory</name>
    <dbReference type="NCBI Taxonomy" id="13427"/>
    <lineage>
        <taxon>Eukaryota</taxon>
        <taxon>Viridiplantae</taxon>
        <taxon>Streptophyta</taxon>
        <taxon>Embryophyta</taxon>
        <taxon>Tracheophyta</taxon>
        <taxon>Spermatophyta</taxon>
        <taxon>Magnoliopsida</taxon>
        <taxon>eudicotyledons</taxon>
        <taxon>Gunneridae</taxon>
        <taxon>Pentapetalae</taxon>
        <taxon>asterids</taxon>
        <taxon>campanulids</taxon>
        <taxon>Asterales</taxon>
        <taxon>Asteraceae</taxon>
        <taxon>Cichorioideae</taxon>
        <taxon>Cichorieae</taxon>
        <taxon>Cichoriinae</taxon>
        <taxon>Cichorium</taxon>
    </lineage>
</organism>
<name>A0ACB9G7W0_CICIN</name>
<reference evidence="1 2" key="2">
    <citation type="journal article" date="2022" name="Mol. Ecol. Resour.">
        <title>The genomes of chicory, endive, great burdock and yacon provide insights into Asteraceae paleo-polyploidization history and plant inulin production.</title>
        <authorList>
            <person name="Fan W."/>
            <person name="Wang S."/>
            <person name="Wang H."/>
            <person name="Wang A."/>
            <person name="Jiang F."/>
            <person name="Liu H."/>
            <person name="Zhao H."/>
            <person name="Xu D."/>
            <person name="Zhang Y."/>
        </authorList>
    </citation>
    <scope>NUCLEOTIDE SEQUENCE [LARGE SCALE GENOMIC DNA]</scope>
    <source>
        <strain evidence="2">cv. Punajuju</strain>
        <tissue evidence="1">Leaves</tissue>
    </source>
</reference>
<dbReference type="EMBL" id="CM042010">
    <property type="protein sequence ID" value="KAI3779301.1"/>
    <property type="molecule type" value="Genomic_DNA"/>
</dbReference>
<keyword evidence="2" id="KW-1185">Reference proteome</keyword>